<name>A0A3M7QQ94_BRAPC</name>
<dbReference type="AlphaFoldDB" id="A0A3M7QQ94"/>
<sequence length="233" mass="26839">MSLWIPKNSSGLNARILCIFVRATSLKRMMKRPSKNLSLMIWSKSIEPFNTKRTIKLEEESPSLNFAFFLQTKSPLLKGHGKIVQLLVNTEKTVRGSIKVTTNFTNQLKDKCKTAKKSTPLYKQPTLSDCLKVEPQKWSKTSKAQKECEDLMVSTFALCLLPLSILDMGPFKDLIHKLNPQFNHVSRTVATRRLLPNLVKYPDKYLILKKRFKYLMHIPAINQINDTLSIFRN</sequence>
<evidence type="ECO:0000313" key="2">
    <source>
        <dbReference type="Proteomes" id="UP000276133"/>
    </source>
</evidence>
<dbReference type="Proteomes" id="UP000276133">
    <property type="component" value="Unassembled WGS sequence"/>
</dbReference>
<keyword evidence="2" id="KW-1185">Reference proteome</keyword>
<organism evidence="1 2">
    <name type="scientific">Brachionus plicatilis</name>
    <name type="common">Marine rotifer</name>
    <name type="synonym">Brachionus muelleri</name>
    <dbReference type="NCBI Taxonomy" id="10195"/>
    <lineage>
        <taxon>Eukaryota</taxon>
        <taxon>Metazoa</taxon>
        <taxon>Spiralia</taxon>
        <taxon>Gnathifera</taxon>
        <taxon>Rotifera</taxon>
        <taxon>Eurotatoria</taxon>
        <taxon>Monogononta</taxon>
        <taxon>Pseudotrocha</taxon>
        <taxon>Ploima</taxon>
        <taxon>Brachionidae</taxon>
        <taxon>Brachionus</taxon>
    </lineage>
</organism>
<proteinExistence type="predicted"/>
<accession>A0A3M7QQ94</accession>
<comment type="caution">
    <text evidence="1">The sequence shown here is derived from an EMBL/GenBank/DDBJ whole genome shotgun (WGS) entry which is preliminary data.</text>
</comment>
<evidence type="ECO:0000313" key="1">
    <source>
        <dbReference type="EMBL" id="RNA13520.1"/>
    </source>
</evidence>
<protein>
    <submittedName>
        <fullName evidence="1">Uncharacterized protein</fullName>
    </submittedName>
</protein>
<gene>
    <name evidence="1" type="ORF">BpHYR1_021055</name>
</gene>
<reference evidence="1 2" key="1">
    <citation type="journal article" date="2018" name="Sci. Rep.">
        <title>Genomic signatures of local adaptation to the degree of environmental predictability in rotifers.</title>
        <authorList>
            <person name="Franch-Gras L."/>
            <person name="Hahn C."/>
            <person name="Garcia-Roger E.M."/>
            <person name="Carmona M.J."/>
            <person name="Serra M."/>
            <person name="Gomez A."/>
        </authorList>
    </citation>
    <scope>NUCLEOTIDE SEQUENCE [LARGE SCALE GENOMIC DNA]</scope>
    <source>
        <strain evidence="1">HYR1</strain>
    </source>
</reference>
<dbReference type="EMBL" id="REGN01005387">
    <property type="protein sequence ID" value="RNA13520.1"/>
    <property type="molecule type" value="Genomic_DNA"/>
</dbReference>